<dbReference type="InterPro" id="IPR011990">
    <property type="entry name" value="TPR-like_helical_dom_sf"/>
</dbReference>
<keyword evidence="1" id="KW-0469">Meiosis</keyword>
<dbReference type="PANTHER" id="PTHR38487:SF1">
    <property type="entry name" value="PROTEIN ZIP4 HOMOLOG"/>
    <property type="match status" value="1"/>
</dbReference>
<reference evidence="3" key="1">
    <citation type="journal article" date="2023" name="Front. Mar. Sci.">
        <title>A new Merluccius polli reference genome to investigate the effects of global change in West African waters.</title>
        <authorList>
            <person name="Mateo J.L."/>
            <person name="Blanco-Fernandez C."/>
            <person name="Garcia-Vazquez E."/>
            <person name="Machado-Schiaffino G."/>
        </authorList>
    </citation>
    <scope>NUCLEOTIDE SEQUENCE</scope>
    <source>
        <strain evidence="3">C29</strain>
        <tissue evidence="3">Fin</tissue>
    </source>
</reference>
<protein>
    <recommendedName>
        <fullName evidence="2">Protein ZIP4 homolog</fullName>
    </recommendedName>
</protein>
<dbReference type="EMBL" id="JAOPHQ010004269">
    <property type="protein sequence ID" value="KAK0140116.1"/>
    <property type="molecule type" value="Genomic_DNA"/>
</dbReference>
<dbReference type="Pfam" id="PF08631">
    <property type="entry name" value="SPO22"/>
    <property type="match status" value="1"/>
</dbReference>
<dbReference type="GO" id="GO:0051321">
    <property type="term" value="P:meiotic cell cycle"/>
    <property type="evidence" value="ECO:0007669"/>
    <property type="project" value="UniProtKB-KW"/>
</dbReference>
<dbReference type="AlphaFoldDB" id="A0AA47NVF7"/>
<accession>A0AA47NVF7</accession>
<evidence type="ECO:0000313" key="3">
    <source>
        <dbReference type="EMBL" id="KAK0140116.1"/>
    </source>
</evidence>
<comment type="caution">
    <text evidence="3">The sequence shown here is derived from an EMBL/GenBank/DDBJ whole genome shotgun (WGS) entry which is preliminary data.</text>
</comment>
<dbReference type="SUPFAM" id="SSF48452">
    <property type="entry name" value="TPR-like"/>
    <property type="match status" value="1"/>
</dbReference>
<dbReference type="Gene3D" id="1.25.40.10">
    <property type="entry name" value="Tetratricopeptide repeat domain"/>
    <property type="match status" value="1"/>
</dbReference>
<dbReference type="InterPro" id="IPR013940">
    <property type="entry name" value="Spo22/ZIP4/TEX11"/>
</dbReference>
<dbReference type="PANTHER" id="PTHR38487">
    <property type="entry name" value="TESTIS EXPRESSED 11"/>
    <property type="match status" value="1"/>
</dbReference>
<gene>
    <name evidence="3" type="primary">TEX11</name>
    <name evidence="3" type="ORF">N1851_022935</name>
</gene>
<evidence type="ECO:0000256" key="2">
    <source>
        <dbReference type="ARBA" id="ARBA00031845"/>
    </source>
</evidence>
<evidence type="ECO:0000313" key="4">
    <source>
        <dbReference type="Proteomes" id="UP001174136"/>
    </source>
</evidence>
<sequence>MWKGSNPMAEVPTEVRSAGRIRTSGLSLGAVSTVLCVDVPQTDVFTTITMRVAGLAEDLQQRPQVDYEGVIDQLFNHVSGLDELPKPLDPQLEECAIQLWNWAVTKRVGTAINKTQKAKVRHVACSLLYCSAPENPPEGIVRKRILMASKTGRTWLDCKKSQLADPFLTLAVKSLEILYSQLTSRGDGGSDLNASKGEVERDLLRVLSYQAESAVSQGSQQEAVVCMQRCKDMLARLPKETSYLSLMCYNFGVDSYNLKMFEESSFWLSQSYDIGKTNRKYCPGPEVQARVLRLLATVYLEWDCQQFQEKALNAVSLANKECMSASGLYLKIRILLRSGALDEAITAGVNEQLESDAPLEVCLSTVKLIMSADRETLAFDNLKRVCQHFESSPELSAASVLHIELLLQRGKELLGKQKIEDIITGHYTGKQLTPQSLASLHLLLWDKAAKHFEAKNYLEALQWYNYSLSFYKGGQMEPNLAKLQRNRASCLLLLKQLDKAKDAIKEAERCDPDSIFTQFSVYKMAVQEKNIEKAVEALTAMGRLAKSPVSSKDRLLVCENAASSLLSLAAQIALENEEQDTAMKALETLCENSSDEAYVLTALRCLVRLVLSTMKMASDEKVSKCSTVPCEAAEQQIEDANWFRKIAWNSALQCESSPGRMKDFFLLSYQLSQLCPPSRALLMAQRTCLLMGAAASLELCRKSPHSVQTEELTKALENIQVCTEVWKTMSASGNFPNDQTNTLLLLYEFEARVKLNDPKVETILESILELENVETQVLETIAALSMEPPAHFPLLCKKALRVALSLHKKTPDVDMARCRQCVHSLIQLSLPSGVSEVEERVLEEVWDYYEEALSIIAAAPEDFPEMESLWLLTRAWNTGILLYSLAQYPEAEKWCGLGISFLRHLGSLQESYQTQMSGLYSEVLDRLDRAKKIHVMEE</sequence>
<proteinExistence type="predicted"/>
<dbReference type="Proteomes" id="UP001174136">
    <property type="component" value="Unassembled WGS sequence"/>
</dbReference>
<keyword evidence="4" id="KW-1185">Reference proteome</keyword>
<evidence type="ECO:0000256" key="1">
    <source>
        <dbReference type="ARBA" id="ARBA00023254"/>
    </source>
</evidence>
<name>A0AA47NVF7_MERPO</name>
<organism evidence="3 4">
    <name type="scientific">Merluccius polli</name>
    <name type="common">Benguela hake</name>
    <name type="synonym">Merluccius cadenati</name>
    <dbReference type="NCBI Taxonomy" id="89951"/>
    <lineage>
        <taxon>Eukaryota</taxon>
        <taxon>Metazoa</taxon>
        <taxon>Chordata</taxon>
        <taxon>Craniata</taxon>
        <taxon>Vertebrata</taxon>
        <taxon>Euteleostomi</taxon>
        <taxon>Actinopterygii</taxon>
        <taxon>Neopterygii</taxon>
        <taxon>Teleostei</taxon>
        <taxon>Neoteleostei</taxon>
        <taxon>Acanthomorphata</taxon>
        <taxon>Zeiogadaria</taxon>
        <taxon>Gadariae</taxon>
        <taxon>Gadiformes</taxon>
        <taxon>Gadoidei</taxon>
        <taxon>Merlucciidae</taxon>
        <taxon>Merluccius</taxon>
    </lineage>
</organism>